<dbReference type="SUPFAM" id="SSF48295">
    <property type="entry name" value="TrpR-like"/>
    <property type="match status" value="1"/>
</dbReference>
<feature type="domain" description="Chromosomal replication initiator DnaA C-terminal" evidence="1">
    <location>
        <begin position="21"/>
        <end position="90"/>
    </location>
</feature>
<protein>
    <submittedName>
        <fullName evidence="2">Helix-turn-helix domain-containing protein</fullName>
    </submittedName>
</protein>
<evidence type="ECO:0000259" key="1">
    <source>
        <dbReference type="SMART" id="SM00760"/>
    </source>
</evidence>
<dbReference type="SMART" id="SM00760">
    <property type="entry name" value="Bac_DnaA_C"/>
    <property type="match status" value="1"/>
</dbReference>
<evidence type="ECO:0000313" key="3">
    <source>
        <dbReference type="Proteomes" id="UP001499951"/>
    </source>
</evidence>
<dbReference type="Proteomes" id="UP001499951">
    <property type="component" value="Unassembled WGS sequence"/>
</dbReference>
<dbReference type="InterPro" id="IPR010921">
    <property type="entry name" value="Trp_repressor/repl_initiator"/>
</dbReference>
<dbReference type="InterPro" id="IPR013159">
    <property type="entry name" value="DnaA_C"/>
</dbReference>
<dbReference type="CDD" id="cd06571">
    <property type="entry name" value="Bac_DnaA_C"/>
    <property type="match status" value="1"/>
</dbReference>
<gene>
    <name evidence="2" type="ORF">GCM10008942_14560</name>
</gene>
<evidence type="ECO:0000313" key="2">
    <source>
        <dbReference type="EMBL" id="GAA0567142.1"/>
    </source>
</evidence>
<organism evidence="2 3">
    <name type="scientific">Rhizomicrobium electricum</name>
    <dbReference type="NCBI Taxonomy" id="480070"/>
    <lineage>
        <taxon>Bacteria</taxon>
        <taxon>Pseudomonadati</taxon>
        <taxon>Pseudomonadota</taxon>
        <taxon>Alphaproteobacteria</taxon>
        <taxon>Micropepsales</taxon>
        <taxon>Micropepsaceae</taxon>
        <taxon>Rhizomicrobium</taxon>
    </lineage>
</organism>
<reference evidence="3" key="1">
    <citation type="journal article" date="2019" name="Int. J. Syst. Evol. Microbiol.">
        <title>The Global Catalogue of Microorganisms (GCM) 10K type strain sequencing project: providing services to taxonomists for standard genome sequencing and annotation.</title>
        <authorList>
            <consortium name="The Broad Institute Genomics Platform"/>
            <consortium name="The Broad Institute Genome Sequencing Center for Infectious Disease"/>
            <person name="Wu L."/>
            <person name="Ma J."/>
        </authorList>
    </citation>
    <scope>NUCLEOTIDE SEQUENCE [LARGE SCALE GENOMIC DNA]</scope>
    <source>
        <strain evidence="3">JCM 15089</strain>
    </source>
</reference>
<keyword evidence="3" id="KW-1185">Reference proteome</keyword>
<dbReference type="EMBL" id="BAAADD010000003">
    <property type="protein sequence ID" value="GAA0567142.1"/>
    <property type="molecule type" value="Genomic_DNA"/>
</dbReference>
<accession>A0ABP3PLP8</accession>
<name>A0ABP3PLP8_9PROT</name>
<proteinExistence type="predicted"/>
<comment type="caution">
    <text evidence="2">The sequence shown here is derived from an EMBL/GenBank/DDBJ whole genome shotgun (WGS) entry which is preliminary data.</text>
</comment>
<dbReference type="RefSeq" id="WP_166933016.1">
    <property type="nucleotide sequence ID" value="NZ_BAAADD010000003.1"/>
</dbReference>
<dbReference type="Pfam" id="PF08299">
    <property type="entry name" value="Bac_DnaA_C"/>
    <property type="match status" value="1"/>
</dbReference>
<dbReference type="Gene3D" id="1.10.1750.10">
    <property type="match status" value="1"/>
</dbReference>
<sequence length="118" mass="13029">MTMCKGVPAGALPDGSEAGQQVLLVQIAVSQVTGVALAALVQPDRGGVREAFARQMAMYLCRLLYTMSLRDIALAFGRDRSTAMHAIRRVEDAREDPEIDRRLAWIETVLQRMEACHD</sequence>